<evidence type="ECO:0000256" key="1">
    <source>
        <dbReference type="SAM" id="MobiDB-lite"/>
    </source>
</evidence>
<proteinExistence type="predicted"/>
<name>A0A6V7X6A4_MELEN</name>
<accession>A0A6V7X6A4</accession>
<organism evidence="2 3">
    <name type="scientific">Meloidogyne enterolobii</name>
    <name type="common">Root-knot nematode worm</name>
    <name type="synonym">Meloidogyne mayaguensis</name>
    <dbReference type="NCBI Taxonomy" id="390850"/>
    <lineage>
        <taxon>Eukaryota</taxon>
        <taxon>Metazoa</taxon>
        <taxon>Ecdysozoa</taxon>
        <taxon>Nematoda</taxon>
        <taxon>Chromadorea</taxon>
        <taxon>Rhabditida</taxon>
        <taxon>Tylenchina</taxon>
        <taxon>Tylenchomorpha</taxon>
        <taxon>Tylenchoidea</taxon>
        <taxon>Meloidogynidae</taxon>
        <taxon>Meloidogyninae</taxon>
        <taxon>Meloidogyne</taxon>
    </lineage>
</organism>
<dbReference type="EMBL" id="CAJEWN010001153">
    <property type="protein sequence ID" value="CAD2194876.1"/>
    <property type="molecule type" value="Genomic_DNA"/>
</dbReference>
<dbReference type="Proteomes" id="UP000580250">
    <property type="component" value="Unassembled WGS sequence"/>
</dbReference>
<evidence type="ECO:0000313" key="2">
    <source>
        <dbReference type="EMBL" id="CAD2194876.1"/>
    </source>
</evidence>
<comment type="caution">
    <text evidence="2">The sequence shown here is derived from an EMBL/GenBank/DDBJ whole genome shotgun (WGS) entry which is preliminary data.</text>
</comment>
<sequence length="213" mass="23091">MNSQIIRNNSSNSLTNSSLTYQNNNDGNKTLCSGSIMNIPNGVFHPIAAKRSYVGINNGSNGSNNGLNQNNQSFLPLLYQQQQQQQSSRSPLYTAALTNLQHQQIDSFPLINQPLINQQSKKNSSSNNLFIGPKIAMSTATAIAVAIPPFSQTSGGGSCGGSLAGDSTNGVVEVEEELGLQQDHQNHKLNLGVDFYPIILNLFKSRFYLVNIF</sequence>
<protein>
    <submittedName>
        <fullName evidence="2">Uncharacterized protein</fullName>
    </submittedName>
</protein>
<reference evidence="2 3" key="1">
    <citation type="submission" date="2020-08" db="EMBL/GenBank/DDBJ databases">
        <authorList>
            <person name="Koutsovoulos G."/>
            <person name="Danchin GJ E."/>
        </authorList>
    </citation>
    <scope>NUCLEOTIDE SEQUENCE [LARGE SCALE GENOMIC DNA]</scope>
</reference>
<gene>
    <name evidence="2" type="ORF">MENT_LOCUS47927</name>
</gene>
<feature type="region of interest" description="Disordered" evidence="1">
    <location>
        <begin position="1"/>
        <end position="21"/>
    </location>
</feature>
<dbReference type="AlphaFoldDB" id="A0A6V7X6A4"/>
<evidence type="ECO:0000313" key="3">
    <source>
        <dbReference type="Proteomes" id="UP000580250"/>
    </source>
</evidence>